<keyword evidence="2" id="KW-1185">Reference proteome</keyword>
<dbReference type="EMBL" id="BGZK01000330">
    <property type="protein sequence ID" value="GBP37181.1"/>
    <property type="molecule type" value="Genomic_DNA"/>
</dbReference>
<proteinExistence type="predicted"/>
<name>A0A4C1VE87_EUMVA</name>
<dbReference type="AlphaFoldDB" id="A0A4C1VE87"/>
<organism evidence="1 2">
    <name type="scientific">Eumeta variegata</name>
    <name type="common">Bagworm moth</name>
    <name type="synonym">Eumeta japonica</name>
    <dbReference type="NCBI Taxonomy" id="151549"/>
    <lineage>
        <taxon>Eukaryota</taxon>
        <taxon>Metazoa</taxon>
        <taxon>Ecdysozoa</taxon>
        <taxon>Arthropoda</taxon>
        <taxon>Hexapoda</taxon>
        <taxon>Insecta</taxon>
        <taxon>Pterygota</taxon>
        <taxon>Neoptera</taxon>
        <taxon>Endopterygota</taxon>
        <taxon>Lepidoptera</taxon>
        <taxon>Glossata</taxon>
        <taxon>Ditrysia</taxon>
        <taxon>Tineoidea</taxon>
        <taxon>Psychidae</taxon>
        <taxon>Oiketicinae</taxon>
        <taxon>Eumeta</taxon>
    </lineage>
</organism>
<comment type="caution">
    <text evidence="1">The sequence shown here is derived from an EMBL/GenBank/DDBJ whole genome shotgun (WGS) entry which is preliminary data.</text>
</comment>
<evidence type="ECO:0000313" key="1">
    <source>
        <dbReference type="EMBL" id="GBP37181.1"/>
    </source>
</evidence>
<reference evidence="1 2" key="1">
    <citation type="journal article" date="2019" name="Commun. Biol.">
        <title>The bagworm genome reveals a unique fibroin gene that provides high tensile strength.</title>
        <authorList>
            <person name="Kono N."/>
            <person name="Nakamura H."/>
            <person name="Ohtoshi R."/>
            <person name="Tomita M."/>
            <person name="Numata K."/>
            <person name="Arakawa K."/>
        </authorList>
    </citation>
    <scope>NUCLEOTIDE SEQUENCE [LARGE SCALE GENOMIC DNA]</scope>
</reference>
<sequence>MSKIIRVSPHKPSPNVSILMVRRHKSRRYNVAACFTRAVRDFIAPPRRVSGTSRAAPQTRPTIKNGRITFTAFRRATGINNTIERFDLWIFDSEHNFRVSRRRGRCLSSNFSRNRR</sequence>
<gene>
    <name evidence="1" type="ORF">EVAR_31112_1</name>
</gene>
<evidence type="ECO:0000313" key="2">
    <source>
        <dbReference type="Proteomes" id="UP000299102"/>
    </source>
</evidence>
<accession>A0A4C1VE87</accession>
<dbReference type="Proteomes" id="UP000299102">
    <property type="component" value="Unassembled WGS sequence"/>
</dbReference>
<protein>
    <submittedName>
        <fullName evidence="1">Uncharacterized protein</fullName>
    </submittedName>
</protein>